<reference evidence="2 3" key="1">
    <citation type="submission" date="2018-11" db="EMBL/GenBank/DDBJ databases">
        <authorList>
            <consortium name="Pathogen Informatics"/>
        </authorList>
    </citation>
    <scope>NUCLEOTIDE SEQUENCE [LARGE SCALE GENOMIC DNA]</scope>
</reference>
<dbReference type="GO" id="GO:0008290">
    <property type="term" value="C:F-actin capping protein complex"/>
    <property type="evidence" value="ECO:0007669"/>
    <property type="project" value="UniProtKB-UniRule"/>
</dbReference>
<gene>
    <name evidence="2" type="ORF">HNAJ_LOCUS5412</name>
</gene>
<comment type="similarity">
    <text evidence="1">Belongs to the F-actin-capping protein alpha subunit family.</text>
</comment>
<dbReference type="Pfam" id="PF01267">
    <property type="entry name" value="F-actin_cap_A"/>
    <property type="match status" value="1"/>
</dbReference>
<evidence type="ECO:0000313" key="2">
    <source>
        <dbReference type="EMBL" id="VDO01272.1"/>
    </source>
</evidence>
<sequence length="60" mass="6442">MDEMSTKSVKALRRQLPMSRDKMDWNKLASYQVGNELTRLSCSIGASAAAAATSSTTSTS</sequence>
<comment type="function">
    <text evidence="1">F-actin-capping proteins bind in a Ca(2+)-independent manner to the fast growing ends of actin filaments (barbed end) thereby blocking the exchange of subunits at these ends. Unlike other capping proteins (such as gelsolin and severin), these proteins do not sever actin filaments.</text>
</comment>
<accession>A0A3P7V6G3</accession>
<evidence type="ECO:0000256" key="1">
    <source>
        <dbReference type="RuleBase" id="RU365077"/>
    </source>
</evidence>
<keyword evidence="1" id="KW-0117">Actin capping</keyword>
<dbReference type="AlphaFoldDB" id="A0A3P7V6G3"/>
<organism evidence="2 3">
    <name type="scientific">Rodentolepis nana</name>
    <name type="common">Dwarf tapeworm</name>
    <name type="synonym">Hymenolepis nana</name>
    <dbReference type="NCBI Taxonomy" id="102285"/>
    <lineage>
        <taxon>Eukaryota</taxon>
        <taxon>Metazoa</taxon>
        <taxon>Spiralia</taxon>
        <taxon>Lophotrochozoa</taxon>
        <taxon>Platyhelminthes</taxon>
        <taxon>Cestoda</taxon>
        <taxon>Eucestoda</taxon>
        <taxon>Cyclophyllidea</taxon>
        <taxon>Hymenolepididae</taxon>
        <taxon>Rodentolepis</taxon>
    </lineage>
</organism>
<dbReference type="SUPFAM" id="SSF90096">
    <property type="entry name" value="Subunits of heterodimeric actin filament capping protein Capz"/>
    <property type="match status" value="1"/>
</dbReference>
<keyword evidence="1" id="KW-0009">Actin-binding</keyword>
<dbReference type="OrthoDB" id="340550at2759"/>
<dbReference type="GO" id="GO:0051016">
    <property type="term" value="P:barbed-end actin filament capping"/>
    <property type="evidence" value="ECO:0007669"/>
    <property type="project" value="UniProtKB-UniRule"/>
</dbReference>
<name>A0A3P7V6G3_RODNA</name>
<evidence type="ECO:0000313" key="3">
    <source>
        <dbReference type="Proteomes" id="UP000278807"/>
    </source>
</evidence>
<dbReference type="Proteomes" id="UP000278807">
    <property type="component" value="Unassembled WGS sequence"/>
</dbReference>
<proteinExistence type="inferred from homology"/>
<dbReference type="InterPro" id="IPR002189">
    <property type="entry name" value="CapZ_alpha"/>
</dbReference>
<dbReference type="GO" id="GO:0003779">
    <property type="term" value="F:actin binding"/>
    <property type="evidence" value="ECO:0007669"/>
    <property type="project" value="UniProtKB-KW"/>
</dbReference>
<keyword evidence="3" id="KW-1185">Reference proteome</keyword>
<comment type="subunit">
    <text evidence="1">Heterodimer of an alpha and a beta subunit.</text>
</comment>
<dbReference type="InterPro" id="IPR037282">
    <property type="entry name" value="CapZ_alpha/beta"/>
</dbReference>
<dbReference type="EMBL" id="UZAE01004594">
    <property type="protein sequence ID" value="VDO01272.1"/>
    <property type="molecule type" value="Genomic_DNA"/>
</dbReference>
<protein>
    <recommendedName>
        <fullName evidence="1">F-actin-capping protein subunit alpha</fullName>
    </recommendedName>
</protein>